<dbReference type="RefSeq" id="WP_030444378.1">
    <property type="nucleotide sequence ID" value="NZ_AP023354.1"/>
</dbReference>
<dbReference type="AlphaFoldDB" id="A0A810L729"/>
<comment type="similarity">
    <text evidence="1">Belongs to the SMP-30/CGR1 family.</text>
</comment>
<feature type="binding site" evidence="3">
    <location>
        <position position="98"/>
    </location>
    <ligand>
        <name>substrate</name>
    </ligand>
</feature>
<dbReference type="KEGG" id="aser:Asera_54320"/>
<evidence type="ECO:0000256" key="2">
    <source>
        <dbReference type="PIRSR" id="PIRSR605511-1"/>
    </source>
</evidence>
<sequence>MVEQLGAPVAGHGEGPCWDPAAGLVRWVDLERGDLLATPPGGGPVTRHHVGTVTAALRPRAAGGLVVAVERGFALLDAPDAQPRPLPELWTDPTVRMNDGGCDPAGRFYCGSMGYDSRPGAGALHRLDPDGSTHTVLTGVTISNGLAFTPDGATAYYVDTATGRIDAFDAHDGALSHRRPLATVPPGDGAPDGLTLDAQGHLWVALWGGGAIRRYSPAGELEEHVAVPVRHVTACTFGGADLATLYITTSTVDATDDEHRYAGALFTHRPAVGGLPPLPYAG</sequence>
<proteinExistence type="inferred from homology"/>
<dbReference type="SUPFAM" id="SSF63829">
    <property type="entry name" value="Calcium-dependent phosphotriesterase"/>
    <property type="match status" value="1"/>
</dbReference>
<feature type="domain" description="SMP-30/Gluconolactonase/LRE-like region" evidence="4">
    <location>
        <begin position="13"/>
        <end position="250"/>
    </location>
</feature>
<evidence type="ECO:0000313" key="6">
    <source>
        <dbReference type="Proteomes" id="UP000680750"/>
    </source>
</evidence>
<dbReference type="PANTHER" id="PTHR10907">
    <property type="entry name" value="REGUCALCIN"/>
    <property type="match status" value="1"/>
</dbReference>
<evidence type="ECO:0000313" key="5">
    <source>
        <dbReference type="EMBL" id="BCJ31324.1"/>
    </source>
</evidence>
<dbReference type="GO" id="GO:0019853">
    <property type="term" value="P:L-ascorbic acid biosynthetic process"/>
    <property type="evidence" value="ECO:0007669"/>
    <property type="project" value="TreeGrafter"/>
</dbReference>
<protein>
    <submittedName>
        <fullName evidence="5">Gluconolactonase</fullName>
    </submittedName>
</protein>
<keyword evidence="3" id="KW-0479">Metal-binding</keyword>
<comment type="cofactor">
    <cofactor evidence="3">
        <name>Zn(2+)</name>
        <dbReference type="ChEBI" id="CHEBI:29105"/>
    </cofactor>
    <text evidence="3">Binds 1 divalent metal cation per subunit.</text>
</comment>
<dbReference type="PRINTS" id="PR01790">
    <property type="entry name" value="SMP30FAMILY"/>
</dbReference>
<dbReference type="OrthoDB" id="2633250at2"/>
<dbReference type="Proteomes" id="UP000680750">
    <property type="component" value="Chromosome"/>
</dbReference>
<dbReference type="Gene3D" id="2.120.10.30">
    <property type="entry name" value="TolB, C-terminal domain"/>
    <property type="match status" value="1"/>
</dbReference>
<dbReference type="InterPro" id="IPR011042">
    <property type="entry name" value="6-blade_b-propeller_TolB-like"/>
</dbReference>
<dbReference type="GO" id="GO:0005509">
    <property type="term" value="F:calcium ion binding"/>
    <property type="evidence" value="ECO:0007669"/>
    <property type="project" value="TreeGrafter"/>
</dbReference>
<gene>
    <name evidence="5" type="ORF">Asera_54320</name>
</gene>
<reference evidence="5" key="1">
    <citation type="submission" date="2020-08" db="EMBL/GenBank/DDBJ databases">
        <title>Whole genome shotgun sequence of Actinocatenispora sera NBRC 101916.</title>
        <authorList>
            <person name="Komaki H."/>
            <person name="Tamura T."/>
        </authorList>
    </citation>
    <scope>NUCLEOTIDE SEQUENCE</scope>
    <source>
        <strain evidence="5">NBRC 101916</strain>
    </source>
</reference>
<feature type="binding site" evidence="3">
    <location>
        <position position="96"/>
    </location>
    <ligand>
        <name>substrate</name>
    </ligand>
</feature>
<feature type="binding site" evidence="3">
    <location>
        <position position="14"/>
    </location>
    <ligand>
        <name>a divalent metal cation</name>
        <dbReference type="ChEBI" id="CHEBI:60240"/>
    </ligand>
</feature>
<feature type="binding site" evidence="3">
    <location>
        <position position="144"/>
    </location>
    <ligand>
        <name>a divalent metal cation</name>
        <dbReference type="ChEBI" id="CHEBI:60240"/>
    </ligand>
</feature>
<evidence type="ECO:0000256" key="1">
    <source>
        <dbReference type="ARBA" id="ARBA00008853"/>
    </source>
</evidence>
<evidence type="ECO:0000259" key="4">
    <source>
        <dbReference type="Pfam" id="PF08450"/>
    </source>
</evidence>
<feature type="binding site" evidence="3">
    <location>
        <position position="192"/>
    </location>
    <ligand>
        <name>a divalent metal cation</name>
        <dbReference type="ChEBI" id="CHEBI:60240"/>
    </ligand>
</feature>
<dbReference type="Pfam" id="PF08450">
    <property type="entry name" value="SGL"/>
    <property type="match status" value="1"/>
</dbReference>
<keyword evidence="3" id="KW-0862">Zinc</keyword>
<feature type="active site" description="Proton donor/acceptor" evidence="2">
    <location>
        <position position="192"/>
    </location>
</feature>
<accession>A0A810L729</accession>
<keyword evidence="6" id="KW-1185">Reference proteome</keyword>
<dbReference type="InterPro" id="IPR013658">
    <property type="entry name" value="SGL"/>
</dbReference>
<feature type="binding site" evidence="3">
    <location>
        <position position="116"/>
    </location>
    <ligand>
        <name>substrate</name>
    </ligand>
</feature>
<dbReference type="GO" id="GO:0004341">
    <property type="term" value="F:gluconolactonase activity"/>
    <property type="evidence" value="ECO:0007669"/>
    <property type="project" value="TreeGrafter"/>
</dbReference>
<dbReference type="PANTHER" id="PTHR10907:SF47">
    <property type="entry name" value="REGUCALCIN"/>
    <property type="match status" value="1"/>
</dbReference>
<evidence type="ECO:0000256" key="3">
    <source>
        <dbReference type="PIRSR" id="PIRSR605511-2"/>
    </source>
</evidence>
<dbReference type="EMBL" id="AP023354">
    <property type="protein sequence ID" value="BCJ31324.1"/>
    <property type="molecule type" value="Genomic_DNA"/>
</dbReference>
<name>A0A810L729_9ACTN</name>
<organism evidence="5 6">
    <name type="scientific">Actinocatenispora sera</name>
    <dbReference type="NCBI Taxonomy" id="390989"/>
    <lineage>
        <taxon>Bacteria</taxon>
        <taxon>Bacillati</taxon>
        <taxon>Actinomycetota</taxon>
        <taxon>Actinomycetes</taxon>
        <taxon>Micromonosporales</taxon>
        <taxon>Micromonosporaceae</taxon>
        <taxon>Actinocatenispora</taxon>
    </lineage>
</organism>
<dbReference type="InterPro" id="IPR005511">
    <property type="entry name" value="SMP-30"/>
</dbReference>